<dbReference type="PANTHER" id="PTHR23012:SF174">
    <property type="entry name" value="OS01G0121200 PROTEIN"/>
    <property type="match status" value="1"/>
</dbReference>
<accession>A0A9R0HY38</accession>
<keyword evidence="1" id="KW-0479">Metal-binding</keyword>
<dbReference type="OrthoDB" id="264354at2759"/>
<dbReference type="Gene3D" id="3.30.40.10">
    <property type="entry name" value="Zinc/RING finger domain, C3HC4 (zinc finger)"/>
    <property type="match status" value="1"/>
</dbReference>
<dbReference type="RefSeq" id="XP_021838895.1">
    <property type="nucleotide sequence ID" value="XM_021983203.1"/>
</dbReference>
<dbReference type="GO" id="GO:0008270">
    <property type="term" value="F:zinc ion binding"/>
    <property type="evidence" value="ECO:0007669"/>
    <property type="project" value="UniProtKB-KW"/>
</dbReference>
<dbReference type="Proteomes" id="UP000813463">
    <property type="component" value="Chromosome 1"/>
</dbReference>
<dbReference type="SUPFAM" id="SSF57850">
    <property type="entry name" value="RING/U-box"/>
    <property type="match status" value="1"/>
</dbReference>
<dbReference type="AlphaFoldDB" id="A0A9R0HY38"/>
<reference evidence="6" key="1">
    <citation type="journal article" date="2021" name="Nat. Commun.">
        <title>Genomic analyses provide insights into spinach domestication and the genetic basis of agronomic traits.</title>
        <authorList>
            <person name="Cai X."/>
            <person name="Sun X."/>
            <person name="Xu C."/>
            <person name="Sun H."/>
            <person name="Wang X."/>
            <person name="Ge C."/>
            <person name="Zhang Z."/>
            <person name="Wang Q."/>
            <person name="Fei Z."/>
            <person name="Jiao C."/>
            <person name="Wang Q."/>
        </authorList>
    </citation>
    <scope>NUCLEOTIDE SEQUENCE [LARGE SCALE GENOMIC DNA]</scope>
    <source>
        <strain evidence="6">cv. Varoflay</strain>
    </source>
</reference>
<dbReference type="PANTHER" id="PTHR23012">
    <property type="entry name" value="RING/FYVE/PHD ZINC FINGER DOMAIN-CONTAINING"/>
    <property type="match status" value="1"/>
</dbReference>
<keyword evidence="4" id="KW-0812">Transmembrane</keyword>
<dbReference type="KEGG" id="soe:110778648"/>
<feature type="transmembrane region" description="Helical" evidence="4">
    <location>
        <begin position="154"/>
        <end position="178"/>
    </location>
</feature>
<evidence type="ECO:0000256" key="3">
    <source>
        <dbReference type="ARBA" id="ARBA00022833"/>
    </source>
</evidence>
<dbReference type="GO" id="GO:0004842">
    <property type="term" value="F:ubiquitin-protein transferase activity"/>
    <property type="evidence" value="ECO:0000318"/>
    <property type="project" value="GO_Central"/>
</dbReference>
<evidence type="ECO:0000313" key="6">
    <source>
        <dbReference type="Proteomes" id="UP000813463"/>
    </source>
</evidence>
<evidence type="ECO:0000313" key="8">
    <source>
        <dbReference type="RefSeq" id="XP_021838896.1"/>
    </source>
</evidence>
<evidence type="ECO:0000256" key="1">
    <source>
        <dbReference type="ARBA" id="ARBA00022723"/>
    </source>
</evidence>
<dbReference type="Pfam" id="PF12428">
    <property type="entry name" value="DUF3675"/>
    <property type="match status" value="1"/>
</dbReference>
<dbReference type="GO" id="GO:0016020">
    <property type="term" value="C:membrane"/>
    <property type="evidence" value="ECO:0000318"/>
    <property type="project" value="GO_Central"/>
</dbReference>
<reference evidence="7 8" key="2">
    <citation type="submission" date="2025-04" db="UniProtKB">
        <authorList>
            <consortium name="RefSeq"/>
        </authorList>
    </citation>
    <scope>IDENTIFICATION</scope>
</reference>
<evidence type="ECO:0000256" key="4">
    <source>
        <dbReference type="SAM" id="Phobius"/>
    </source>
</evidence>
<feature type="transmembrane region" description="Helical" evidence="4">
    <location>
        <begin position="120"/>
        <end position="142"/>
    </location>
</feature>
<organism evidence="6 7">
    <name type="scientific">Spinacia oleracea</name>
    <name type="common">Spinach</name>
    <dbReference type="NCBI Taxonomy" id="3562"/>
    <lineage>
        <taxon>Eukaryota</taxon>
        <taxon>Viridiplantae</taxon>
        <taxon>Streptophyta</taxon>
        <taxon>Embryophyta</taxon>
        <taxon>Tracheophyta</taxon>
        <taxon>Spermatophyta</taxon>
        <taxon>Magnoliopsida</taxon>
        <taxon>eudicotyledons</taxon>
        <taxon>Gunneridae</taxon>
        <taxon>Pentapetalae</taxon>
        <taxon>Caryophyllales</taxon>
        <taxon>Chenopodiaceae</taxon>
        <taxon>Chenopodioideae</taxon>
        <taxon>Anserineae</taxon>
        <taxon>Spinacia</taxon>
    </lineage>
</organism>
<sequence>MDVNGGSFPRKLAQCRICHDEDESSNMESPCSCCGSLKYAHHRCVQMWCNQKGDTVCEICLQPFKAGYTVPPPRLPFAVIPVRLREPWEFSTSNQYAHPSIVAAENFFDHRVDDFTAPTASIICCRIITIIFMVLVVLRHTLPIVYNGAGEYSFTLYTLLMLRTIAILLPMFVMLKACSVVRHHRRHRHALYHATSDEENELAQTQISAHIIRIQ</sequence>
<evidence type="ECO:0000313" key="7">
    <source>
        <dbReference type="RefSeq" id="XP_021838895.1"/>
    </source>
</evidence>
<dbReference type="InterPro" id="IPR013083">
    <property type="entry name" value="Znf_RING/FYVE/PHD"/>
</dbReference>
<feature type="domain" description="RING-CH-type" evidence="5">
    <location>
        <begin position="7"/>
        <end position="67"/>
    </location>
</feature>
<dbReference type="Pfam" id="PF12906">
    <property type="entry name" value="RINGv"/>
    <property type="match status" value="1"/>
</dbReference>
<evidence type="ECO:0000259" key="5">
    <source>
        <dbReference type="PROSITE" id="PS51292"/>
    </source>
</evidence>
<gene>
    <name evidence="7 8" type="primary">LOC110778648</name>
</gene>
<keyword evidence="2" id="KW-0863">Zinc-finger</keyword>
<dbReference type="InterPro" id="IPR033275">
    <property type="entry name" value="MARCH-like"/>
</dbReference>
<dbReference type="CDD" id="cd16495">
    <property type="entry name" value="RING_CH-C4HC3_MARCH"/>
    <property type="match status" value="1"/>
</dbReference>
<dbReference type="GO" id="GO:0016567">
    <property type="term" value="P:protein ubiquitination"/>
    <property type="evidence" value="ECO:0000318"/>
    <property type="project" value="GO_Central"/>
</dbReference>
<keyword evidence="3" id="KW-0862">Zinc</keyword>
<evidence type="ECO:0000256" key="2">
    <source>
        <dbReference type="ARBA" id="ARBA00022771"/>
    </source>
</evidence>
<keyword evidence="6" id="KW-1185">Reference proteome</keyword>
<proteinExistence type="predicted"/>
<dbReference type="InterPro" id="IPR011016">
    <property type="entry name" value="Znf_RING-CH"/>
</dbReference>
<name>A0A9R0HY38_SPIOL</name>
<keyword evidence="4" id="KW-1133">Transmembrane helix</keyword>
<dbReference type="PROSITE" id="PS51292">
    <property type="entry name" value="ZF_RING_CH"/>
    <property type="match status" value="1"/>
</dbReference>
<keyword evidence="4" id="KW-0472">Membrane</keyword>
<dbReference type="SMART" id="SM00744">
    <property type="entry name" value="RINGv"/>
    <property type="match status" value="1"/>
</dbReference>
<protein>
    <submittedName>
        <fullName evidence="7 8">Uncharacterized protein LOC110778648 isoform X1</fullName>
    </submittedName>
</protein>
<dbReference type="InterPro" id="IPR022143">
    <property type="entry name" value="DUF3675"/>
</dbReference>
<dbReference type="GeneID" id="110778648"/>
<dbReference type="RefSeq" id="XP_021838896.1">
    <property type="nucleotide sequence ID" value="XM_021983204.1"/>
</dbReference>